<keyword evidence="3" id="KW-1185">Reference proteome</keyword>
<sequence length="72" mass="8128">MPVESNVNVKPTANLARLSKNDLLQKAIDLQSDILDILEELERAKDECEALEGENRAVEEKLHKLLASHSYQ</sequence>
<evidence type="ECO:0000313" key="3">
    <source>
        <dbReference type="Proteomes" id="UP001150925"/>
    </source>
</evidence>
<gene>
    <name evidence="2" type="ORF">IWQ62_003428</name>
</gene>
<dbReference type="EMBL" id="JANBPY010000918">
    <property type="protein sequence ID" value="KAJ1962763.1"/>
    <property type="molecule type" value="Genomic_DNA"/>
</dbReference>
<organism evidence="2 3">
    <name type="scientific">Dispira parvispora</name>
    <dbReference type="NCBI Taxonomy" id="1520584"/>
    <lineage>
        <taxon>Eukaryota</taxon>
        <taxon>Fungi</taxon>
        <taxon>Fungi incertae sedis</taxon>
        <taxon>Zoopagomycota</taxon>
        <taxon>Kickxellomycotina</taxon>
        <taxon>Dimargaritomycetes</taxon>
        <taxon>Dimargaritales</taxon>
        <taxon>Dimargaritaceae</taxon>
        <taxon>Dispira</taxon>
    </lineage>
</organism>
<feature type="coiled-coil region" evidence="1">
    <location>
        <begin position="27"/>
        <end position="68"/>
    </location>
</feature>
<comment type="caution">
    <text evidence="2">The sequence shown here is derived from an EMBL/GenBank/DDBJ whole genome shotgun (WGS) entry which is preliminary data.</text>
</comment>
<dbReference type="AlphaFoldDB" id="A0A9W8AMX4"/>
<proteinExistence type="predicted"/>
<keyword evidence="1" id="KW-0175">Coiled coil</keyword>
<name>A0A9W8AMX4_9FUNG</name>
<protein>
    <submittedName>
        <fullName evidence="2">Uncharacterized protein</fullName>
    </submittedName>
</protein>
<dbReference type="Gene3D" id="1.20.5.170">
    <property type="match status" value="1"/>
</dbReference>
<reference evidence="2" key="1">
    <citation type="submission" date="2022-07" db="EMBL/GenBank/DDBJ databases">
        <title>Phylogenomic reconstructions and comparative analyses of Kickxellomycotina fungi.</title>
        <authorList>
            <person name="Reynolds N.K."/>
            <person name="Stajich J.E."/>
            <person name="Barry K."/>
            <person name="Grigoriev I.V."/>
            <person name="Crous P."/>
            <person name="Smith M.E."/>
        </authorList>
    </citation>
    <scope>NUCLEOTIDE SEQUENCE</scope>
    <source>
        <strain evidence="2">RSA 1196</strain>
    </source>
</reference>
<accession>A0A9W8AMX4</accession>
<dbReference type="OrthoDB" id="2163284at2759"/>
<evidence type="ECO:0000313" key="2">
    <source>
        <dbReference type="EMBL" id="KAJ1962763.1"/>
    </source>
</evidence>
<dbReference type="Proteomes" id="UP001150925">
    <property type="component" value="Unassembled WGS sequence"/>
</dbReference>
<evidence type="ECO:0000256" key="1">
    <source>
        <dbReference type="SAM" id="Coils"/>
    </source>
</evidence>